<keyword evidence="7" id="KW-1185">Reference proteome</keyword>
<dbReference type="InterPro" id="IPR006913">
    <property type="entry name" value="CENP-V/GFA"/>
</dbReference>
<evidence type="ECO:0000256" key="1">
    <source>
        <dbReference type="ARBA" id="ARBA00005495"/>
    </source>
</evidence>
<keyword evidence="4" id="KW-0456">Lyase</keyword>
<dbReference type="PANTHER" id="PTHR33337:SF40">
    <property type="entry name" value="CENP-V_GFA DOMAIN-CONTAINING PROTEIN-RELATED"/>
    <property type="match status" value="1"/>
</dbReference>
<dbReference type="Gene3D" id="3.90.1590.10">
    <property type="entry name" value="glutathione-dependent formaldehyde- activating enzyme (gfa)"/>
    <property type="match status" value="1"/>
</dbReference>
<evidence type="ECO:0000256" key="2">
    <source>
        <dbReference type="ARBA" id="ARBA00022723"/>
    </source>
</evidence>
<sequence>MPLTGHCLCKAVSYVADVTEPDLVAYCHCDGCQRQSGSTYCELISALNKNLRKPTCRLAALIVIVPRCELAINGGVRTFSSKGSSGHTVLRHSCPECGSPLFDEATSVPDEIAIKGGSLKINATS</sequence>
<name>A0A9X0BBV8_9EURO</name>
<dbReference type="PANTHER" id="PTHR33337">
    <property type="entry name" value="GFA DOMAIN-CONTAINING PROTEIN"/>
    <property type="match status" value="1"/>
</dbReference>
<reference evidence="6" key="1">
    <citation type="submission" date="2022-12" db="EMBL/GenBank/DDBJ databases">
        <authorList>
            <person name="Petersen C."/>
        </authorList>
    </citation>
    <scope>NUCLEOTIDE SEQUENCE</scope>
    <source>
        <strain evidence="6">IBT 29677</strain>
    </source>
</reference>
<dbReference type="EMBL" id="JAPZBU010000005">
    <property type="protein sequence ID" value="KAJ5403962.1"/>
    <property type="molecule type" value="Genomic_DNA"/>
</dbReference>
<evidence type="ECO:0000313" key="7">
    <source>
        <dbReference type="Proteomes" id="UP001147747"/>
    </source>
</evidence>
<dbReference type="Proteomes" id="UP001147747">
    <property type="component" value="Unassembled WGS sequence"/>
</dbReference>
<dbReference type="RefSeq" id="XP_056491204.1">
    <property type="nucleotide sequence ID" value="XM_056628470.1"/>
</dbReference>
<comment type="similarity">
    <text evidence="1">Belongs to the Gfa family.</text>
</comment>
<reference evidence="6" key="2">
    <citation type="journal article" date="2023" name="IMA Fungus">
        <title>Comparative genomic study of the Penicillium genus elucidates a diverse pangenome and 15 lateral gene transfer events.</title>
        <authorList>
            <person name="Petersen C."/>
            <person name="Sorensen T."/>
            <person name="Nielsen M.R."/>
            <person name="Sondergaard T.E."/>
            <person name="Sorensen J.L."/>
            <person name="Fitzpatrick D.A."/>
            <person name="Frisvad J.C."/>
            <person name="Nielsen K.L."/>
        </authorList>
    </citation>
    <scope>NUCLEOTIDE SEQUENCE</scope>
    <source>
        <strain evidence="6">IBT 29677</strain>
    </source>
</reference>
<protein>
    <submittedName>
        <fullName evidence="6">DUF636 domain protein</fullName>
    </submittedName>
</protein>
<organism evidence="6 7">
    <name type="scientific">Penicillium cosmopolitanum</name>
    <dbReference type="NCBI Taxonomy" id="1131564"/>
    <lineage>
        <taxon>Eukaryota</taxon>
        <taxon>Fungi</taxon>
        <taxon>Dikarya</taxon>
        <taxon>Ascomycota</taxon>
        <taxon>Pezizomycotina</taxon>
        <taxon>Eurotiomycetes</taxon>
        <taxon>Eurotiomycetidae</taxon>
        <taxon>Eurotiales</taxon>
        <taxon>Aspergillaceae</taxon>
        <taxon>Penicillium</taxon>
    </lineage>
</organism>
<accession>A0A9X0BBV8</accession>
<dbReference type="PROSITE" id="PS51891">
    <property type="entry name" value="CENP_V_GFA"/>
    <property type="match status" value="1"/>
</dbReference>
<evidence type="ECO:0000313" key="6">
    <source>
        <dbReference type="EMBL" id="KAJ5403962.1"/>
    </source>
</evidence>
<dbReference type="GO" id="GO:0016846">
    <property type="term" value="F:carbon-sulfur lyase activity"/>
    <property type="evidence" value="ECO:0007669"/>
    <property type="project" value="InterPro"/>
</dbReference>
<evidence type="ECO:0000256" key="3">
    <source>
        <dbReference type="ARBA" id="ARBA00022833"/>
    </source>
</evidence>
<dbReference type="AlphaFoldDB" id="A0A9X0BBV8"/>
<dbReference type="InterPro" id="IPR011057">
    <property type="entry name" value="Mss4-like_sf"/>
</dbReference>
<dbReference type="GO" id="GO:0046872">
    <property type="term" value="F:metal ion binding"/>
    <property type="evidence" value="ECO:0007669"/>
    <property type="project" value="UniProtKB-KW"/>
</dbReference>
<feature type="domain" description="CENP-V/GFA" evidence="5">
    <location>
        <begin position="3"/>
        <end position="125"/>
    </location>
</feature>
<evidence type="ECO:0000259" key="5">
    <source>
        <dbReference type="PROSITE" id="PS51891"/>
    </source>
</evidence>
<gene>
    <name evidence="6" type="ORF">N7509_003833</name>
</gene>
<dbReference type="OrthoDB" id="406544at2759"/>
<comment type="caution">
    <text evidence="6">The sequence shown here is derived from an EMBL/GenBank/DDBJ whole genome shotgun (WGS) entry which is preliminary data.</text>
</comment>
<dbReference type="Pfam" id="PF04828">
    <property type="entry name" value="GFA"/>
    <property type="match status" value="2"/>
</dbReference>
<dbReference type="SUPFAM" id="SSF51316">
    <property type="entry name" value="Mss4-like"/>
    <property type="match status" value="1"/>
</dbReference>
<proteinExistence type="inferred from homology"/>
<evidence type="ECO:0000256" key="4">
    <source>
        <dbReference type="ARBA" id="ARBA00023239"/>
    </source>
</evidence>
<keyword evidence="3" id="KW-0862">Zinc</keyword>
<keyword evidence="2" id="KW-0479">Metal-binding</keyword>
<dbReference type="GeneID" id="81367450"/>